<dbReference type="AlphaFoldDB" id="A0AAD5Y422"/>
<feature type="repeat" description="WD" evidence="3">
    <location>
        <begin position="84"/>
        <end position="119"/>
    </location>
</feature>
<gene>
    <name evidence="5" type="primary">WDR70</name>
    <name evidence="5" type="ORF">HK103_003547</name>
</gene>
<dbReference type="SUPFAM" id="SSF50978">
    <property type="entry name" value="WD40 repeat-like"/>
    <property type="match status" value="1"/>
</dbReference>
<evidence type="ECO:0000313" key="5">
    <source>
        <dbReference type="EMBL" id="KAJ3250405.1"/>
    </source>
</evidence>
<evidence type="ECO:0000256" key="4">
    <source>
        <dbReference type="SAM" id="MobiDB-lite"/>
    </source>
</evidence>
<keyword evidence="6" id="KW-1185">Reference proteome</keyword>
<dbReference type="PROSITE" id="PS50082">
    <property type="entry name" value="WD_REPEATS_2"/>
    <property type="match status" value="3"/>
</dbReference>
<feature type="repeat" description="WD" evidence="3">
    <location>
        <begin position="185"/>
        <end position="227"/>
    </location>
</feature>
<name>A0AAD5Y422_9FUNG</name>
<protein>
    <submittedName>
        <fullName evidence="5">WD repeat-containing protein 70</fullName>
    </submittedName>
</protein>
<dbReference type="GO" id="GO:0035861">
    <property type="term" value="C:site of double-strand break"/>
    <property type="evidence" value="ECO:0007669"/>
    <property type="project" value="TreeGrafter"/>
</dbReference>
<dbReference type="SMART" id="SM00320">
    <property type="entry name" value="WD40"/>
    <property type="match status" value="5"/>
</dbReference>
<feature type="compositionally biased region" description="Acidic residues" evidence="4">
    <location>
        <begin position="57"/>
        <end position="69"/>
    </location>
</feature>
<feature type="region of interest" description="Disordered" evidence="4">
    <location>
        <begin position="17"/>
        <end position="69"/>
    </location>
</feature>
<evidence type="ECO:0000256" key="1">
    <source>
        <dbReference type="ARBA" id="ARBA00022574"/>
    </source>
</evidence>
<reference evidence="5" key="1">
    <citation type="submission" date="2020-05" db="EMBL/GenBank/DDBJ databases">
        <title>Phylogenomic resolution of chytrid fungi.</title>
        <authorList>
            <person name="Stajich J.E."/>
            <person name="Amses K."/>
            <person name="Simmons R."/>
            <person name="Seto K."/>
            <person name="Myers J."/>
            <person name="Bonds A."/>
            <person name="Quandt C.A."/>
            <person name="Barry K."/>
            <person name="Liu P."/>
            <person name="Grigoriev I."/>
            <person name="Longcore J.E."/>
            <person name="James T.Y."/>
        </authorList>
    </citation>
    <scope>NUCLEOTIDE SEQUENCE</scope>
    <source>
        <strain evidence="5">PLAUS21</strain>
    </source>
</reference>
<dbReference type="PROSITE" id="PS50294">
    <property type="entry name" value="WD_REPEATS_REGION"/>
    <property type="match status" value="2"/>
</dbReference>
<organism evidence="5 6">
    <name type="scientific">Boothiomyces macroporosus</name>
    <dbReference type="NCBI Taxonomy" id="261099"/>
    <lineage>
        <taxon>Eukaryota</taxon>
        <taxon>Fungi</taxon>
        <taxon>Fungi incertae sedis</taxon>
        <taxon>Chytridiomycota</taxon>
        <taxon>Chytridiomycota incertae sedis</taxon>
        <taxon>Chytridiomycetes</taxon>
        <taxon>Rhizophydiales</taxon>
        <taxon>Terramycetaceae</taxon>
        <taxon>Boothiomyces</taxon>
    </lineage>
</organism>
<dbReference type="InterPro" id="IPR051858">
    <property type="entry name" value="WD_repeat_GAD-1"/>
</dbReference>
<evidence type="ECO:0000313" key="6">
    <source>
        <dbReference type="Proteomes" id="UP001210925"/>
    </source>
</evidence>
<comment type="caution">
    <text evidence="5">The sequence shown here is derived from an EMBL/GenBank/DDBJ whole genome shotgun (WGS) entry which is preliminary data.</text>
</comment>
<evidence type="ECO:0000256" key="2">
    <source>
        <dbReference type="ARBA" id="ARBA00022737"/>
    </source>
</evidence>
<dbReference type="Gene3D" id="2.130.10.10">
    <property type="entry name" value="YVTN repeat-like/Quinoprotein amine dehydrogenase"/>
    <property type="match status" value="2"/>
</dbReference>
<dbReference type="PANTHER" id="PTHR16017:SF0">
    <property type="entry name" value="WD REPEAT-CONTAINING PROTEIN 70"/>
    <property type="match status" value="1"/>
</dbReference>
<dbReference type="InterPro" id="IPR015943">
    <property type="entry name" value="WD40/YVTN_repeat-like_dom_sf"/>
</dbReference>
<dbReference type="GO" id="GO:0005634">
    <property type="term" value="C:nucleus"/>
    <property type="evidence" value="ECO:0007669"/>
    <property type="project" value="TreeGrafter"/>
</dbReference>
<dbReference type="InterPro" id="IPR036322">
    <property type="entry name" value="WD40_repeat_dom_sf"/>
</dbReference>
<sequence length="563" mass="63462">MDEEAMMAAMGLPTSFGKKAAKKEIQKKQIHSTKIEKRKVEESNLPTMEPNSVEKEEKDEEVNESDLEDDNRVDELPLMSFDNLEGHEKPVTCFSVDPAGSRLVTGGRDNSFKLWDFHSMGASLKPFKSVEPAEGNPIRDVQFSLGGDLMLIAPSTHQLHVYKRDGEELFQCIKGDMYVRDYRKVQGHTSQLTSSRWHPNDKNLFMTSSLDSTIRIWDLNAIQNNKKGSIHCMFVRFSGTVGKTPVTSASYSNDGRYIIAGDSTGGIRIWKSLGSYSGVAEKTIKDAHSNGVPVTSVQMALNGLHITSRSMDDTVKLWDIRNLKEPVGVANDMTCFHEEANTIYSPNERYILAGTAVRKDQGPAKIVVFDRHTLNRVREIQVPSSCIRLMWPTKLNQLFAGLGNGQVRVFISEFSHGGITIPLSKGRKKLAVDDYDMYMGGVVASGYLLDPEPEPDEFVVIKKSWTGDRLAKQPGNFILTLNFHRILSGGMNVTEHLMKTMTKNTTRQEDPREAILKYAEKAKNDPYWIAPAYKKTQDKPVLAEKVYEDEAEYVRDQKKRRRQ</sequence>
<dbReference type="PRINTS" id="PR00320">
    <property type="entry name" value="GPROTEINBRPT"/>
</dbReference>
<evidence type="ECO:0000256" key="3">
    <source>
        <dbReference type="PROSITE-ProRule" id="PRU00221"/>
    </source>
</evidence>
<accession>A0AAD5Y422</accession>
<dbReference type="Proteomes" id="UP001210925">
    <property type="component" value="Unassembled WGS sequence"/>
</dbReference>
<dbReference type="EMBL" id="JADGKB010000265">
    <property type="protein sequence ID" value="KAJ3250405.1"/>
    <property type="molecule type" value="Genomic_DNA"/>
</dbReference>
<feature type="repeat" description="WD" evidence="3">
    <location>
        <begin position="287"/>
        <end position="322"/>
    </location>
</feature>
<proteinExistence type="predicted"/>
<keyword evidence="1 3" id="KW-0853">WD repeat</keyword>
<dbReference type="PANTHER" id="PTHR16017">
    <property type="entry name" value="GASTRULATION DEFECTIVE PROTEIN 1-RELATED"/>
    <property type="match status" value="1"/>
</dbReference>
<dbReference type="Pfam" id="PF00400">
    <property type="entry name" value="WD40"/>
    <property type="match status" value="4"/>
</dbReference>
<feature type="compositionally biased region" description="Basic and acidic residues" evidence="4">
    <location>
        <begin position="22"/>
        <end position="42"/>
    </location>
</feature>
<dbReference type="InterPro" id="IPR020472">
    <property type="entry name" value="WD40_PAC1"/>
</dbReference>
<keyword evidence="2" id="KW-0677">Repeat</keyword>
<dbReference type="InterPro" id="IPR001680">
    <property type="entry name" value="WD40_rpt"/>
</dbReference>